<dbReference type="InterPro" id="IPR003959">
    <property type="entry name" value="ATPase_AAA_core"/>
</dbReference>
<dbReference type="Proteomes" id="UP000323454">
    <property type="component" value="Unassembled WGS sequence"/>
</dbReference>
<keyword evidence="6" id="KW-1185">Reference proteome</keyword>
<dbReference type="GO" id="GO:0005524">
    <property type="term" value="F:ATP binding"/>
    <property type="evidence" value="ECO:0007669"/>
    <property type="project" value="UniProtKB-KW"/>
</dbReference>
<dbReference type="InterPro" id="IPR050221">
    <property type="entry name" value="26S_Proteasome_ATPase"/>
</dbReference>
<dbReference type="InterPro" id="IPR054472">
    <property type="entry name" value="WHD"/>
</dbReference>
<proteinExistence type="inferred from homology"/>
<reference evidence="5 6" key="2">
    <citation type="submission" date="2019-09" db="EMBL/GenBank/DDBJ databases">
        <authorList>
            <person name="Jin C."/>
        </authorList>
    </citation>
    <scope>NUCLEOTIDE SEQUENCE [LARGE SCALE GENOMIC DNA]</scope>
    <source>
        <strain evidence="5 6">AN110305</strain>
    </source>
</reference>
<dbReference type="PANTHER" id="PTHR23073">
    <property type="entry name" value="26S PROTEASOME REGULATORY SUBUNIT"/>
    <property type="match status" value="1"/>
</dbReference>
<protein>
    <submittedName>
        <fullName evidence="5">ATP-binding protein</fullName>
    </submittedName>
</protein>
<evidence type="ECO:0000259" key="4">
    <source>
        <dbReference type="SMART" id="SM00382"/>
    </source>
</evidence>
<dbReference type="CDD" id="cd19481">
    <property type="entry name" value="RecA-like_protease"/>
    <property type="match status" value="1"/>
</dbReference>
<dbReference type="Pfam" id="PF00004">
    <property type="entry name" value="AAA"/>
    <property type="match status" value="1"/>
</dbReference>
<dbReference type="Gene3D" id="3.40.50.300">
    <property type="entry name" value="P-loop containing nucleotide triphosphate hydrolases"/>
    <property type="match status" value="1"/>
</dbReference>
<organism evidence="5 6">
    <name type="scientific">Solihabitans fulvus</name>
    <dbReference type="NCBI Taxonomy" id="1892852"/>
    <lineage>
        <taxon>Bacteria</taxon>
        <taxon>Bacillati</taxon>
        <taxon>Actinomycetota</taxon>
        <taxon>Actinomycetes</taxon>
        <taxon>Pseudonocardiales</taxon>
        <taxon>Pseudonocardiaceae</taxon>
        <taxon>Solihabitans</taxon>
    </lineage>
</organism>
<sequence>MTTTADPPGVDDLLAGVARVWELVRDAVAARRAVDPDPDDPFRGLHLSHDAALRILRAPANGVARPRDEPPAEGSRLSLVAEAFGIDALDVAFLLVAMAPDLDTRFERLYGYLNDDVTQRRATVRLALDLHGLAATGPWRFRFAPDAPLVAGGLVEVRERDRPSLSRVLHVPDRVLAHLLGHDEPDRSLAELAARVADGRPYPAVSAALRVGVSPVYLRHDGPGWPEFGDDTFAALGRAALVVTTRVLAGHQEPLDALAELLREARLRRAGIVLGPVEELDPDRPERAGLLRAVGALADHVPLVVYGRRTWDPQWAHQVPLSVPAEPVDAAERAGQWRGALAGQGHRVPESAFAEVLTTYRLDSRQIRAAARLAGQHARAEGRPVRLDDLRAGALTHNGTGLERLARRIAPSVGWPDLVLPDQTRRTLADVVTRARHRDTVLGRWRMRPGGGRGLGVTALFAGESGTGKTMAAEVIAAELGMDLYVVDLSTVVDKYVGETEKNLERIFSEAVGVNGVLLFDEADAIFGKRSSVQDAQDRYANIESAYLLQRMESFDGIAVLTTNLRANLDDAFTRRLDVIADFPVPDRAQRLVLWDRCLGAALPRADDLDLGFCAERFELAGGSIRSCAVTAAYLAAAAGEAVTMADVIASVHQEYRKLGRLVRAEEFGASGGATAS</sequence>
<dbReference type="SMART" id="SM00382">
    <property type="entry name" value="AAA"/>
    <property type="match status" value="1"/>
</dbReference>
<evidence type="ECO:0000256" key="3">
    <source>
        <dbReference type="ARBA" id="ARBA00022840"/>
    </source>
</evidence>
<accession>A0A5B2X4F6</accession>
<dbReference type="RefSeq" id="WP_149852057.1">
    <property type="nucleotide sequence ID" value="NZ_VUOB01000042.1"/>
</dbReference>
<evidence type="ECO:0000256" key="1">
    <source>
        <dbReference type="ARBA" id="ARBA00006914"/>
    </source>
</evidence>
<dbReference type="GO" id="GO:0016887">
    <property type="term" value="F:ATP hydrolysis activity"/>
    <property type="evidence" value="ECO:0007669"/>
    <property type="project" value="InterPro"/>
</dbReference>
<evidence type="ECO:0000313" key="6">
    <source>
        <dbReference type="Proteomes" id="UP000323454"/>
    </source>
</evidence>
<dbReference type="EMBL" id="VUOB01000042">
    <property type="protein sequence ID" value="KAA2258079.1"/>
    <property type="molecule type" value="Genomic_DNA"/>
</dbReference>
<gene>
    <name evidence="5" type="ORF">F0L68_24195</name>
</gene>
<keyword evidence="3 5" id="KW-0067">ATP-binding</keyword>
<reference evidence="5 6" key="1">
    <citation type="submission" date="2019-09" db="EMBL/GenBank/DDBJ databases">
        <title>Goodfellowia gen. nov., a new genus of the Pseudonocardineae related to Actinoalloteichus, containing Goodfellowia coeruleoviolacea gen. nov., comb. nov. gen. nov., comb. nov.</title>
        <authorList>
            <person name="Labeda D."/>
        </authorList>
    </citation>
    <scope>NUCLEOTIDE SEQUENCE [LARGE SCALE GENOMIC DNA]</scope>
    <source>
        <strain evidence="5 6">AN110305</strain>
    </source>
</reference>
<evidence type="ECO:0000256" key="2">
    <source>
        <dbReference type="ARBA" id="ARBA00022741"/>
    </source>
</evidence>
<feature type="domain" description="AAA+ ATPase" evidence="4">
    <location>
        <begin position="455"/>
        <end position="587"/>
    </location>
</feature>
<name>A0A5B2X4F6_9PSEU</name>
<dbReference type="InterPro" id="IPR003593">
    <property type="entry name" value="AAA+_ATPase"/>
</dbReference>
<dbReference type="SUPFAM" id="SSF52540">
    <property type="entry name" value="P-loop containing nucleoside triphosphate hydrolases"/>
    <property type="match status" value="1"/>
</dbReference>
<comment type="similarity">
    <text evidence="1">Belongs to the AAA ATPase family.</text>
</comment>
<dbReference type="AlphaFoldDB" id="A0A5B2X4F6"/>
<dbReference type="InterPro" id="IPR027417">
    <property type="entry name" value="P-loop_NTPase"/>
</dbReference>
<evidence type="ECO:0000313" key="5">
    <source>
        <dbReference type="EMBL" id="KAA2258079.1"/>
    </source>
</evidence>
<dbReference type="OrthoDB" id="9802352at2"/>
<keyword evidence="2" id="KW-0547">Nucleotide-binding</keyword>
<comment type="caution">
    <text evidence="5">The sequence shown here is derived from an EMBL/GenBank/DDBJ whole genome shotgun (WGS) entry which is preliminary data.</text>
</comment>
<dbReference type="Pfam" id="PF22977">
    <property type="entry name" value="WHD"/>
    <property type="match status" value="1"/>
</dbReference>